<dbReference type="SUPFAM" id="SSF46689">
    <property type="entry name" value="Homeodomain-like"/>
    <property type="match status" value="1"/>
</dbReference>
<evidence type="ECO:0000256" key="2">
    <source>
        <dbReference type="ARBA" id="ARBA00023125"/>
    </source>
</evidence>
<dbReference type="Pfam" id="PF00440">
    <property type="entry name" value="TetR_N"/>
    <property type="match status" value="1"/>
</dbReference>
<dbReference type="Gene3D" id="1.10.10.60">
    <property type="entry name" value="Homeodomain-like"/>
    <property type="match status" value="1"/>
</dbReference>
<evidence type="ECO:0000313" key="8">
    <source>
        <dbReference type="Proteomes" id="UP001217325"/>
    </source>
</evidence>
<feature type="DNA-binding region" description="H-T-H motif" evidence="4">
    <location>
        <begin position="49"/>
        <end position="68"/>
    </location>
</feature>
<evidence type="ECO:0000256" key="1">
    <source>
        <dbReference type="ARBA" id="ARBA00023015"/>
    </source>
</evidence>
<dbReference type="EMBL" id="JARDXE010000026">
    <property type="protein sequence ID" value="MDE8649335.1"/>
    <property type="molecule type" value="Genomic_DNA"/>
</dbReference>
<feature type="compositionally biased region" description="Polar residues" evidence="5">
    <location>
        <begin position="1"/>
        <end position="21"/>
    </location>
</feature>
<evidence type="ECO:0000256" key="4">
    <source>
        <dbReference type="PROSITE-ProRule" id="PRU00335"/>
    </source>
</evidence>
<accession>A0AAW6LWM2</accession>
<reference evidence="7" key="1">
    <citation type="submission" date="2023-02" db="EMBL/GenBank/DDBJ databases">
        <title>A novel hydrolase synthesized by Rhodococcus erythropolis HQ is responsible for the detoxification of Zearalenone.</title>
        <authorList>
            <person name="Hu J."/>
            <person name="Xu J."/>
        </authorList>
    </citation>
    <scope>NUCLEOTIDE SEQUENCE</scope>
    <source>
        <strain evidence="7">HQ</strain>
    </source>
</reference>
<evidence type="ECO:0000256" key="3">
    <source>
        <dbReference type="ARBA" id="ARBA00023163"/>
    </source>
</evidence>
<dbReference type="GO" id="GO:0000976">
    <property type="term" value="F:transcription cis-regulatory region binding"/>
    <property type="evidence" value="ECO:0007669"/>
    <property type="project" value="TreeGrafter"/>
</dbReference>
<keyword evidence="3" id="KW-0804">Transcription</keyword>
<dbReference type="InterPro" id="IPR009057">
    <property type="entry name" value="Homeodomain-like_sf"/>
</dbReference>
<dbReference type="AlphaFoldDB" id="A0AAW6LWM2"/>
<dbReference type="RefSeq" id="WP_256521042.1">
    <property type="nucleotide sequence ID" value="NZ_CP089607.1"/>
</dbReference>
<protein>
    <submittedName>
        <fullName evidence="7">TetR/AcrR family transcriptional regulator</fullName>
    </submittedName>
</protein>
<dbReference type="Pfam" id="PF17932">
    <property type="entry name" value="TetR_C_24"/>
    <property type="match status" value="1"/>
</dbReference>
<dbReference type="InterPro" id="IPR001647">
    <property type="entry name" value="HTH_TetR"/>
</dbReference>
<dbReference type="GO" id="GO:0003700">
    <property type="term" value="F:DNA-binding transcription factor activity"/>
    <property type="evidence" value="ECO:0007669"/>
    <property type="project" value="TreeGrafter"/>
</dbReference>
<dbReference type="InterPro" id="IPR041490">
    <property type="entry name" value="KstR2_TetR_C"/>
</dbReference>
<gene>
    <name evidence="7" type="ORF">PXH69_30625</name>
</gene>
<dbReference type="PROSITE" id="PS50977">
    <property type="entry name" value="HTH_TETR_2"/>
    <property type="match status" value="1"/>
</dbReference>
<dbReference type="PANTHER" id="PTHR30055">
    <property type="entry name" value="HTH-TYPE TRANSCRIPTIONAL REGULATOR RUTR"/>
    <property type="match status" value="1"/>
</dbReference>
<keyword evidence="1" id="KW-0805">Transcription regulation</keyword>
<dbReference type="InterPro" id="IPR050109">
    <property type="entry name" value="HTH-type_TetR-like_transc_reg"/>
</dbReference>
<evidence type="ECO:0000313" key="7">
    <source>
        <dbReference type="EMBL" id="MDE8649335.1"/>
    </source>
</evidence>
<dbReference type="Gene3D" id="1.10.357.10">
    <property type="entry name" value="Tetracycline Repressor, domain 2"/>
    <property type="match status" value="1"/>
</dbReference>
<keyword evidence="2 4" id="KW-0238">DNA-binding</keyword>
<comment type="caution">
    <text evidence="7">The sequence shown here is derived from an EMBL/GenBank/DDBJ whole genome shotgun (WGS) entry which is preliminary data.</text>
</comment>
<sequence length="241" mass="26946">MNKNLSPDDQQSPNTNTSRSSGARRETLESAIFEQAARLFAERGYAGTTPQDIADAVGLSRQNLYYYVKSKEEILAKLVSEMTIRSVESVEEIANEKGTPPDRVRNFTRSWVLDRAANRTRFRMLDRSESVLPPELAEQFLRGRRAALSALVRVITEGIDGGWFRDIDPRVAALQIIGMCNWVAWWYEPGYEPEIASIAEQMADSAVAMISRVDRASADPRVVVDSIAGDLDRLRALLPPS</sequence>
<feature type="region of interest" description="Disordered" evidence="5">
    <location>
        <begin position="1"/>
        <end position="26"/>
    </location>
</feature>
<proteinExistence type="predicted"/>
<evidence type="ECO:0000259" key="6">
    <source>
        <dbReference type="PROSITE" id="PS50977"/>
    </source>
</evidence>
<dbReference type="PRINTS" id="PR00455">
    <property type="entry name" value="HTHTETR"/>
</dbReference>
<dbReference type="InterPro" id="IPR036271">
    <property type="entry name" value="Tet_transcr_reg_TetR-rel_C_sf"/>
</dbReference>
<feature type="domain" description="HTH tetR-type" evidence="6">
    <location>
        <begin position="26"/>
        <end position="86"/>
    </location>
</feature>
<dbReference type="Proteomes" id="UP001217325">
    <property type="component" value="Unassembled WGS sequence"/>
</dbReference>
<name>A0AAW6LWM2_RHOSG</name>
<organism evidence="7 8">
    <name type="scientific">Rhodococcus qingshengii</name>
    <dbReference type="NCBI Taxonomy" id="334542"/>
    <lineage>
        <taxon>Bacteria</taxon>
        <taxon>Bacillati</taxon>
        <taxon>Actinomycetota</taxon>
        <taxon>Actinomycetes</taxon>
        <taxon>Mycobacteriales</taxon>
        <taxon>Nocardiaceae</taxon>
        <taxon>Rhodococcus</taxon>
        <taxon>Rhodococcus erythropolis group</taxon>
    </lineage>
</organism>
<dbReference type="SUPFAM" id="SSF48498">
    <property type="entry name" value="Tetracyclin repressor-like, C-terminal domain"/>
    <property type="match status" value="1"/>
</dbReference>
<evidence type="ECO:0000256" key="5">
    <source>
        <dbReference type="SAM" id="MobiDB-lite"/>
    </source>
</evidence>
<dbReference type="PANTHER" id="PTHR30055:SF234">
    <property type="entry name" value="HTH-TYPE TRANSCRIPTIONAL REGULATOR BETI"/>
    <property type="match status" value="1"/>
</dbReference>